<dbReference type="OrthoDB" id="1986818at2"/>
<dbReference type="AlphaFoldDB" id="A0A5S9QYC8"/>
<name>A0A5S9QYC8_9GAMM</name>
<protein>
    <recommendedName>
        <fullName evidence="3">VOC domain-containing protein</fullName>
    </recommendedName>
</protein>
<accession>A0A5S9QYC8</accession>
<dbReference type="SUPFAM" id="SSF54593">
    <property type="entry name" value="Glyoxalase/Bleomycin resistance protein/Dihydroxybiphenyl dioxygenase"/>
    <property type="match status" value="1"/>
</dbReference>
<dbReference type="EMBL" id="CACSIO010000061">
    <property type="protein sequence ID" value="CAA0125240.1"/>
    <property type="molecule type" value="Genomic_DNA"/>
</dbReference>
<sequence>MAIRKYHHLGIPTTEKREGEVWHEHLKLGASGYDESEFHIEWVRFADDAPYPDLVKTVPHICFEVDDLEEALKGKTVIIAPNSPSAGVKVAFIDEGGAPVELIEVDRSIAQEGI</sequence>
<reference evidence="1 2" key="1">
    <citation type="submission" date="2019-11" db="EMBL/GenBank/DDBJ databases">
        <authorList>
            <person name="Holert J."/>
        </authorList>
    </citation>
    <scope>NUCLEOTIDE SEQUENCE [LARGE SCALE GENOMIC DNA]</scope>
    <source>
        <strain evidence="1">SB11_3</strain>
    </source>
</reference>
<proteinExistence type="predicted"/>
<dbReference type="Gene3D" id="3.10.180.10">
    <property type="entry name" value="2,3-Dihydroxybiphenyl 1,2-Dioxygenase, domain 1"/>
    <property type="match status" value="1"/>
</dbReference>
<organism evidence="1 2">
    <name type="scientific">BD1-7 clade bacterium</name>
    <dbReference type="NCBI Taxonomy" id="2029982"/>
    <lineage>
        <taxon>Bacteria</taxon>
        <taxon>Pseudomonadati</taxon>
        <taxon>Pseudomonadota</taxon>
        <taxon>Gammaproteobacteria</taxon>
        <taxon>Cellvibrionales</taxon>
        <taxon>Spongiibacteraceae</taxon>
        <taxon>BD1-7 clade</taxon>
    </lineage>
</organism>
<evidence type="ECO:0000313" key="1">
    <source>
        <dbReference type="EMBL" id="CAA0125240.1"/>
    </source>
</evidence>
<dbReference type="InterPro" id="IPR029068">
    <property type="entry name" value="Glyas_Bleomycin-R_OHBP_Dase"/>
</dbReference>
<evidence type="ECO:0008006" key="3">
    <source>
        <dbReference type="Google" id="ProtNLM"/>
    </source>
</evidence>
<evidence type="ECO:0000313" key="2">
    <source>
        <dbReference type="Proteomes" id="UP000441399"/>
    </source>
</evidence>
<keyword evidence="2" id="KW-1185">Reference proteome</keyword>
<dbReference type="Proteomes" id="UP000441399">
    <property type="component" value="Unassembled WGS sequence"/>
</dbReference>
<gene>
    <name evidence="1" type="ORF">OPDIPICF_03407</name>
</gene>